<evidence type="ECO:0000313" key="12">
    <source>
        <dbReference type="EMBL" id="CUS21328.1"/>
    </source>
</evidence>
<evidence type="ECO:0000256" key="5">
    <source>
        <dbReference type="ARBA" id="ARBA00022692"/>
    </source>
</evidence>
<dbReference type="PROSITE" id="PS50850">
    <property type="entry name" value="MFS"/>
    <property type="match status" value="1"/>
</dbReference>
<proteinExistence type="inferred from homology"/>
<evidence type="ECO:0000313" key="13">
    <source>
        <dbReference type="Proteomes" id="UP000236544"/>
    </source>
</evidence>
<dbReference type="Proteomes" id="UP000236544">
    <property type="component" value="Unassembled WGS sequence"/>
</dbReference>
<dbReference type="Pfam" id="PF00083">
    <property type="entry name" value="Sugar_tr"/>
    <property type="match status" value="1"/>
</dbReference>
<evidence type="ECO:0000256" key="6">
    <source>
        <dbReference type="ARBA" id="ARBA00022989"/>
    </source>
</evidence>
<dbReference type="FunFam" id="1.20.1250.20:FF:000254">
    <property type="entry name" value="MAL31p Maltose permease"/>
    <property type="match status" value="1"/>
</dbReference>
<sequence length="613" mass="67800">MSNSSDKHKLVHVETAISSQTNMADSSLDLPFSTSKKTDTQHLEFAGEEVEESDFAATTVGSETIAKFLGLSEDARKADGAEKQMPLLQAIRQYPKAALWSVVLSSALIMEGYDTALLSSLYALPAFAKRYGSYNEANGIYEIDAKWQTALSMCINVGEVIGLQFAGVAADRVGYRWTLIVSLIAVFGFIFILFFAVSCPMLAVGEVLCGIPWGCFQTLTVSYATEVCPLALRYYLTTYVNICWILGQIMASGVLKNSQENLADSSLAYRLPFALQWIWPLPIAVGIYLAPESPWWLVKKGRMNEAGRSLSRLISGLKSNEKAAVIDAMLKKIQLTTQKEDAMTRDTTYWDCFRGADGRRTRIACLTWVTQNACGSAMMGYSTYFYTKAGLSESYAFTFSIIQYCLGLGGTVLSWFISKKYGRFTIFAGGLALQTLLLIAIGASGFSHSESSKWAAGSLLLAFVFVYDVGVGPVTYCLVPELPSNKLRTKTVILARNFYNLMGIVNAIWTPYMLNSEKWNWGAKTGLFWGGVSLIMLTWAVLDLPETKGRTFGEIDELFLQGVPARKFKSTEVNPYDSAKLMAELDDEQIEQIVRTDERQKADPMTTIVEDSE</sequence>
<dbReference type="GO" id="GO:0016020">
    <property type="term" value="C:membrane"/>
    <property type="evidence" value="ECO:0007669"/>
    <property type="project" value="UniProtKB-SubCell"/>
</dbReference>
<gene>
    <name evidence="12" type="ORF">LAQU0_S02e11188g</name>
</gene>
<keyword evidence="8" id="KW-0462">Maltose metabolism</keyword>
<evidence type="ECO:0000256" key="3">
    <source>
        <dbReference type="ARBA" id="ARBA00022448"/>
    </source>
</evidence>
<keyword evidence="5 10" id="KW-0812">Transmembrane</keyword>
<keyword evidence="13" id="KW-1185">Reference proteome</keyword>
<dbReference type="InterPro" id="IPR020846">
    <property type="entry name" value="MFS_dom"/>
</dbReference>
<feature type="transmembrane region" description="Helical" evidence="10">
    <location>
        <begin position="179"/>
        <end position="203"/>
    </location>
</feature>
<evidence type="ECO:0000256" key="1">
    <source>
        <dbReference type="ARBA" id="ARBA00004141"/>
    </source>
</evidence>
<dbReference type="PANTHER" id="PTHR48022">
    <property type="entry name" value="PLASTIDIC GLUCOSE TRANSPORTER 4"/>
    <property type="match status" value="1"/>
</dbReference>
<dbReference type="EMBL" id="LN890542">
    <property type="protein sequence ID" value="CUS21328.1"/>
    <property type="molecule type" value="Genomic_DNA"/>
</dbReference>
<keyword evidence="7 10" id="KW-0472">Membrane</keyword>
<dbReference type="Gene3D" id="1.20.1250.20">
    <property type="entry name" value="MFS general substrate transporter like domains"/>
    <property type="match status" value="1"/>
</dbReference>
<dbReference type="InterPro" id="IPR005828">
    <property type="entry name" value="MFS_sugar_transport-like"/>
</dbReference>
<keyword evidence="6 10" id="KW-1133">Transmembrane helix</keyword>
<dbReference type="InterPro" id="IPR003663">
    <property type="entry name" value="Sugar/inositol_transpt"/>
</dbReference>
<evidence type="ECO:0000256" key="8">
    <source>
        <dbReference type="ARBA" id="ARBA00026248"/>
    </source>
</evidence>
<feature type="transmembrane region" description="Helical" evidence="10">
    <location>
        <begin position="491"/>
        <end position="509"/>
    </location>
</feature>
<evidence type="ECO:0000256" key="4">
    <source>
        <dbReference type="ARBA" id="ARBA00022597"/>
    </source>
</evidence>
<keyword evidence="3 9" id="KW-0813">Transport</keyword>
<name>A0A0P1KPX1_9SACH</name>
<reference evidence="13" key="1">
    <citation type="submission" date="2015-10" db="EMBL/GenBank/DDBJ databases">
        <authorList>
            <person name="Devillers H."/>
        </authorList>
    </citation>
    <scope>NUCLEOTIDE SEQUENCE [LARGE SCALE GENOMIC DNA]</scope>
</reference>
<comment type="similarity">
    <text evidence="2 9">Belongs to the major facilitator superfamily. Sugar transporter (TC 2.A.1.1) family.</text>
</comment>
<feature type="transmembrane region" description="Helical" evidence="10">
    <location>
        <begin position="424"/>
        <end position="446"/>
    </location>
</feature>
<dbReference type="OrthoDB" id="6612291at2759"/>
<dbReference type="GO" id="GO:0005351">
    <property type="term" value="F:carbohydrate:proton symporter activity"/>
    <property type="evidence" value="ECO:0007669"/>
    <property type="project" value="TreeGrafter"/>
</dbReference>
<dbReference type="GO" id="GO:0000023">
    <property type="term" value="P:maltose metabolic process"/>
    <property type="evidence" value="ECO:0007669"/>
    <property type="project" value="UniProtKB-KW"/>
</dbReference>
<evidence type="ECO:0000256" key="9">
    <source>
        <dbReference type="RuleBase" id="RU003346"/>
    </source>
</evidence>
<feature type="transmembrane region" description="Helical" evidence="10">
    <location>
        <begin position="458"/>
        <end position="479"/>
    </location>
</feature>
<organism evidence="12 13">
    <name type="scientific">Lachancea quebecensis</name>
    <dbReference type="NCBI Taxonomy" id="1654605"/>
    <lineage>
        <taxon>Eukaryota</taxon>
        <taxon>Fungi</taxon>
        <taxon>Dikarya</taxon>
        <taxon>Ascomycota</taxon>
        <taxon>Saccharomycotina</taxon>
        <taxon>Saccharomycetes</taxon>
        <taxon>Saccharomycetales</taxon>
        <taxon>Saccharomycetaceae</taxon>
        <taxon>Lachancea</taxon>
    </lineage>
</organism>
<feature type="transmembrane region" description="Helical" evidence="10">
    <location>
        <begin position="267"/>
        <end position="290"/>
    </location>
</feature>
<dbReference type="PROSITE" id="PS00217">
    <property type="entry name" value="SUGAR_TRANSPORT_2"/>
    <property type="match status" value="1"/>
</dbReference>
<dbReference type="PANTHER" id="PTHR48022:SF5">
    <property type="entry name" value="ALPHA-GLUCOSIDES PERMEASE MPH2-RELATED"/>
    <property type="match status" value="1"/>
</dbReference>
<feature type="transmembrane region" description="Helical" evidence="10">
    <location>
        <begin position="234"/>
        <end position="255"/>
    </location>
</feature>
<feature type="transmembrane region" description="Helical" evidence="10">
    <location>
        <begin position="521"/>
        <end position="542"/>
    </location>
</feature>
<feature type="domain" description="Major facilitator superfamily (MFS) profile" evidence="11">
    <location>
        <begin position="100"/>
        <end position="548"/>
    </location>
</feature>
<dbReference type="AlphaFoldDB" id="A0A0P1KPX1"/>
<dbReference type="InterPro" id="IPR036259">
    <property type="entry name" value="MFS_trans_sf"/>
</dbReference>
<evidence type="ECO:0000256" key="2">
    <source>
        <dbReference type="ARBA" id="ARBA00010992"/>
    </source>
</evidence>
<evidence type="ECO:0000259" key="11">
    <source>
        <dbReference type="PROSITE" id="PS50850"/>
    </source>
</evidence>
<evidence type="ECO:0000256" key="10">
    <source>
        <dbReference type="SAM" id="Phobius"/>
    </source>
</evidence>
<dbReference type="InterPro" id="IPR005829">
    <property type="entry name" value="Sugar_transporter_CS"/>
</dbReference>
<dbReference type="SUPFAM" id="SSF103473">
    <property type="entry name" value="MFS general substrate transporter"/>
    <property type="match status" value="1"/>
</dbReference>
<evidence type="ECO:0000256" key="7">
    <source>
        <dbReference type="ARBA" id="ARBA00023136"/>
    </source>
</evidence>
<comment type="subcellular location">
    <subcellularLocation>
        <location evidence="1">Membrane</location>
        <topology evidence="1">Multi-pass membrane protein</topology>
    </subcellularLocation>
</comment>
<protein>
    <submittedName>
        <fullName evidence="12">LAQU0S02e11188g1_1</fullName>
    </submittedName>
</protein>
<feature type="transmembrane region" description="Helical" evidence="10">
    <location>
        <begin position="395"/>
        <end position="417"/>
    </location>
</feature>
<keyword evidence="4" id="KW-0762">Sugar transport</keyword>
<accession>A0A0P1KPX1</accession>
<dbReference type="InterPro" id="IPR050360">
    <property type="entry name" value="MFS_Sugar_Transporters"/>
</dbReference>
<dbReference type="NCBIfam" id="TIGR00879">
    <property type="entry name" value="SP"/>
    <property type="match status" value="1"/>
</dbReference>